<dbReference type="InterPro" id="IPR017850">
    <property type="entry name" value="Alkaline_phosphatase_core_sf"/>
</dbReference>
<dbReference type="SUPFAM" id="SSF53649">
    <property type="entry name" value="Alkaline phosphatase-like"/>
    <property type="match status" value="1"/>
</dbReference>
<keyword evidence="4" id="KW-1185">Reference proteome</keyword>
<evidence type="ECO:0000256" key="1">
    <source>
        <dbReference type="SAM" id="SignalP"/>
    </source>
</evidence>
<reference evidence="3 4" key="1">
    <citation type="submission" date="2024-10" db="EMBL/GenBank/DDBJ databases">
        <authorList>
            <person name="Yibar A."/>
            <person name="Saticioglu I.B."/>
            <person name="Duman M."/>
            <person name="Ajmi N."/>
            <person name="Gurler F."/>
            <person name="Ay H."/>
            <person name="Onuk E."/>
            <person name="Guler S."/>
            <person name="Romalde J.L."/>
        </authorList>
    </citation>
    <scope>NUCLEOTIDE SEQUENCE [LARGE SCALE GENOMIC DNA]</scope>
    <source>
        <strain evidence="3 4">1-TCBS-B</strain>
    </source>
</reference>
<accession>A0ABW7IMA9</accession>
<dbReference type="InterPro" id="IPR052701">
    <property type="entry name" value="GAG_Ulvan_Degrading_Sulfatases"/>
</dbReference>
<dbReference type="Gene3D" id="3.30.1120.10">
    <property type="match status" value="1"/>
</dbReference>
<evidence type="ECO:0000259" key="2">
    <source>
        <dbReference type="Pfam" id="PF00884"/>
    </source>
</evidence>
<feature type="chain" id="PRO_5045852493" evidence="1">
    <location>
        <begin position="30"/>
        <end position="513"/>
    </location>
</feature>
<feature type="domain" description="Sulfatase N-terminal" evidence="2">
    <location>
        <begin position="36"/>
        <end position="361"/>
    </location>
</feature>
<dbReference type="InterPro" id="IPR000917">
    <property type="entry name" value="Sulfatase_N"/>
</dbReference>
<proteinExistence type="predicted"/>
<dbReference type="RefSeq" id="WP_063604910.1">
    <property type="nucleotide sequence ID" value="NZ_JAPQMW010000025.1"/>
</dbReference>
<dbReference type="Proteomes" id="UP001607125">
    <property type="component" value="Unassembled WGS sequence"/>
</dbReference>
<dbReference type="Pfam" id="PF00884">
    <property type="entry name" value="Sulfatase"/>
    <property type="match status" value="1"/>
</dbReference>
<protein>
    <submittedName>
        <fullName evidence="3">Arylsulfatase</fullName>
    </submittedName>
</protein>
<dbReference type="Gene3D" id="3.40.720.10">
    <property type="entry name" value="Alkaline Phosphatase, subunit A"/>
    <property type="match status" value="1"/>
</dbReference>
<dbReference type="PANTHER" id="PTHR43751:SF2">
    <property type="entry name" value="SULFATASE N-TERMINAL DOMAIN-CONTAINING PROTEIN"/>
    <property type="match status" value="1"/>
</dbReference>
<keyword evidence="1" id="KW-0732">Signal</keyword>
<name>A0ABW7IMA9_9VIBR</name>
<evidence type="ECO:0000313" key="3">
    <source>
        <dbReference type="EMBL" id="MFH0262696.1"/>
    </source>
</evidence>
<evidence type="ECO:0000313" key="4">
    <source>
        <dbReference type="Proteomes" id="UP001607125"/>
    </source>
</evidence>
<feature type="signal peptide" evidence="1">
    <location>
        <begin position="1"/>
        <end position="29"/>
    </location>
</feature>
<organism evidence="3 4">
    <name type="scientific">Vibrio barjaei</name>
    <dbReference type="NCBI Taxonomy" id="1676683"/>
    <lineage>
        <taxon>Bacteria</taxon>
        <taxon>Pseudomonadati</taxon>
        <taxon>Pseudomonadota</taxon>
        <taxon>Gammaproteobacteria</taxon>
        <taxon>Vibrionales</taxon>
        <taxon>Vibrionaceae</taxon>
        <taxon>Vibrio</taxon>
    </lineage>
</organism>
<comment type="caution">
    <text evidence="3">The sequence shown here is derived from an EMBL/GenBank/DDBJ whole genome shotgun (WGS) entry which is preliminary data.</text>
</comment>
<gene>
    <name evidence="3" type="ORF">ACGRH2_20110</name>
</gene>
<dbReference type="PANTHER" id="PTHR43751">
    <property type="entry name" value="SULFATASE"/>
    <property type="match status" value="1"/>
</dbReference>
<sequence>MKNFSKSLVSKSILGVAAAATLGVAPALAKNTSEKPNILVIMADDIGWSNTSAYNMGMMGYKTPNIDRIANEGMLFTDHYGQPSSTAGRAAFLTGQLPIRTGLLNVGLPGSPVGLHPEDPTLAEVLKDQGYFNVQLGKNHLGDQEHMMPHRRGFDFFYGNLYHLNAEEEPENEDYPQDPAFLERFGPRGIVTGTPDGPTESAGPLTRKRMETIDRELTDMALDYLDDFAKTDEPFFMWYNPSRMHVWTHLSDEWKGKTGYGLYADGMAELDHYVGQILDKLEETGQKDNTVVIFTTDNGAEKVTWPDGGNTPFKGEKGLTTEGGVRVPFMVSWPGHIPAGSVNNGIQSHEDLFTTLASIAGEKDVQENFKKKHDVFIDGYDHRQAWFNNEDTTRNEIFYFAETGNLEAVRVGKIKAQFIEPLEDSWFAPRLTTTWPVLYDLRTDPYEEAPEHSGMYIKWMAERMFNFVPIQVEVAELLKTFHEFPLRQEPTSFNLERVIQTLPYRPDTQQSGN</sequence>
<dbReference type="EMBL" id="JBIHSF010000011">
    <property type="protein sequence ID" value="MFH0262696.1"/>
    <property type="molecule type" value="Genomic_DNA"/>
</dbReference>
<dbReference type="CDD" id="cd16142">
    <property type="entry name" value="ARS_like"/>
    <property type="match status" value="1"/>
</dbReference>